<dbReference type="Pfam" id="PF10771">
    <property type="entry name" value="DUF2582"/>
    <property type="match status" value="1"/>
</dbReference>
<accession>L1N8J1</accession>
<dbReference type="Gene3D" id="1.10.10.10">
    <property type="entry name" value="Winged helix-like DNA-binding domain superfamily/Winged helix DNA-binding domain"/>
    <property type="match status" value="1"/>
</dbReference>
<dbReference type="RefSeq" id="WP_009162907.1">
    <property type="nucleotide sequence ID" value="NZ_KB291003.1"/>
</dbReference>
<proteinExistence type="predicted"/>
<name>L1N8J1_9BACT</name>
<dbReference type="AlphaFoldDB" id="L1N8J1"/>
<dbReference type="Proteomes" id="UP000010433">
    <property type="component" value="Unassembled WGS sequence"/>
</dbReference>
<organism evidence="1 2">
    <name type="scientific">Hoylesella saccharolytica F0055</name>
    <dbReference type="NCBI Taxonomy" id="1127699"/>
    <lineage>
        <taxon>Bacteria</taxon>
        <taxon>Pseudomonadati</taxon>
        <taxon>Bacteroidota</taxon>
        <taxon>Bacteroidia</taxon>
        <taxon>Bacteroidales</taxon>
        <taxon>Prevotellaceae</taxon>
        <taxon>Hoylesella</taxon>
    </lineage>
</organism>
<protein>
    <recommendedName>
        <fullName evidence="3">Winged helix-turn-helix domain-containing protein</fullName>
    </recommendedName>
</protein>
<evidence type="ECO:0000313" key="1">
    <source>
        <dbReference type="EMBL" id="EKX99655.1"/>
    </source>
</evidence>
<dbReference type="OrthoDB" id="9810071at2"/>
<dbReference type="InterPro" id="IPR019707">
    <property type="entry name" value="DUF2582"/>
</dbReference>
<dbReference type="STRING" id="1127699.HMPREF9151_01601"/>
<reference evidence="1 2" key="1">
    <citation type="submission" date="2012-05" db="EMBL/GenBank/DDBJ databases">
        <authorList>
            <person name="Weinstock G."/>
            <person name="Sodergren E."/>
            <person name="Lobos E.A."/>
            <person name="Fulton L."/>
            <person name="Fulton R."/>
            <person name="Courtney L."/>
            <person name="Fronick C."/>
            <person name="O'Laughlin M."/>
            <person name="Godfrey J."/>
            <person name="Wilson R.M."/>
            <person name="Miner T."/>
            <person name="Farmer C."/>
            <person name="Delehaunty K."/>
            <person name="Cordes M."/>
            <person name="Minx P."/>
            <person name="Tomlinson C."/>
            <person name="Chen J."/>
            <person name="Wollam A."/>
            <person name="Pepin K.H."/>
            <person name="Bhonagiri V."/>
            <person name="Zhang X."/>
            <person name="Suruliraj S."/>
            <person name="Warren W."/>
            <person name="Mitreva M."/>
            <person name="Mardis E.R."/>
            <person name="Wilson R.K."/>
        </authorList>
    </citation>
    <scope>NUCLEOTIDE SEQUENCE [LARGE SCALE GENOMIC DNA]</scope>
    <source>
        <strain evidence="1 2">F0055</strain>
    </source>
</reference>
<dbReference type="EMBL" id="AMEP01000098">
    <property type="protein sequence ID" value="EKX99655.1"/>
    <property type="molecule type" value="Genomic_DNA"/>
</dbReference>
<evidence type="ECO:0000313" key="2">
    <source>
        <dbReference type="Proteomes" id="UP000010433"/>
    </source>
</evidence>
<evidence type="ECO:0008006" key="3">
    <source>
        <dbReference type="Google" id="ProtNLM"/>
    </source>
</evidence>
<sequence length="100" mass="10527">MAEKKVVKKADAMKTASAKKTETKKTATKKAVKTTLVIDAESVGFRAGDVYQALSSAGKALTVAQIAKVSSKSEEEVLLGIGWLFKEGKVKGEGNLITLA</sequence>
<dbReference type="InterPro" id="IPR036388">
    <property type="entry name" value="WH-like_DNA-bd_sf"/>
</dbReference>
<dbReference type="PATRIC" id="fig|1127699.3.peg.1479"/>
<keyword evidence="2" id="KW-1185">Reference proteome</keyword>
<gene>
    <name evidence="1" type="ORF">HMPREF9151_01601</name>
</gene>
<dbReference type="HOGENOM" id="CLU_2344300_0_0_10"/>
<comment type="caution">
    <text evidence="1">The sequence shown here is derived from an EMBL/GenBank/DDBJ whole genome shotgun (WGS) entry which is preliminary data.</text>
</comment>